<dbReference type="AlphaFoldDB" id="A0A1M5GIP1"/>
<accession>A0A1M5GIP1</accession>
<keyword evidence="2" id="KW-1185">Reference proteome</keyword>
<name>A0A1M5GIP1_9BACT</name>
<proteinExistence type="predicted"/>
<evidence type="ECO:0000313" key="2">
    <source>
        <dbReference type="Proteomes" id="UP000184164"/>
    </source>
</evidence>
<sequence>FNDGETYKIHSIGIMKLVISAHAGSLIFHANVVKTF</sequence>
<dbReference type="Proteomes" id="UP000184164">
    <property type="component" value="Unassembled WGS sequence"/>
</dbReference>
<gene>
    <name evidence="1" type="ORF">SAMN05444274_1241</name>
</gene>
<evidence type="ECO:0000313" key="1">
    <source>
        <dbReference type="EMBL" id="SHG03563.1"/>
    </source>
</evidence>
<organism evidence="1 2">
    <name type="scientific">Mariniphaga anaerophila</name>
    <dbReference type="NCBI Taxonomy" id="1484053"/>
    <lineage>
        <taxon>Bacteria</taxon>
        <taxon>Pseudomonadati</taxon>
        <taxon>Bacteroidota</taxon>
        <taxon>Bacteroidia</taxon>
        <taxon>Marinilabiliales</taxon>
        <taxon>Prolixibacteraceae</taxon>
        <taxon>Mariniphaga</taxon>
    </lineage>
</organism>
<reference evidence="1 2" key="1">
    <citation type="submission" date="2016-11" db="EMBL/GenBank/DDBJ databases">
        <authorList>
            <person name="Jaros S."/>
            <person name="Januszkiewicz K."/>
            <person name="Wedrychowicz H."/>
        </authorList>
    </citation>
    <scope>NUCLEOTIDE SEQUENCE [LARGE SCALE GENOMIC DNA]</scope>
    <source>
        <strain evidence="1 2">DSM 26910</strain>
    </source>
</reference>
<dbReference type="EMBL" id="FQUM01000024">
    <property type="protein sequence ID" value="SHG03563.1"/>
    <property type="molecule type" value="Genomic_DNA"/>
</dbReference>
<protein>
    <submittedName>
        <fullName evidence="1">Uncharacterized protein</fullName>
    </submittedName>
</protein>
<feature type="non-terminal residue" evidence="1">
    <location>
        <position position="1"/>
    </location>
</feature>